<organism evidence="2 3">
    <name type="scientific">Roseomonas marmotae</name>
    <dbReference type="NCBI Taxonomy" id="2768161"/>
    <lineage>
        <taxon>Bacteria</taxon>
        <taxon>Pseudomonadati</taxon>
        <taxon>Pseudomonadota</taxon>
        <taxon>Alphaproteobacteria</taxon>
        <taxon>Acetobacterales</taxon>
        <taxon>Roseomonadaceae</taxon>
        <taxon>Roseomonas</taxon>
    </lineage>
</organism>
<accession>A0ABS3KA44</accession>
<reference evidence="2 3" key="1">
    <citation type="submission" date="2020-09" db="EMBL/GenBank/DDBJ databases">
        <title>Roseomonas.</title>
        <authorList>
            <person name="Zhu W."/>
        </authorList>
    </citation>
    <scope>NUCLEOTIDE SEQUENCE [LARGE SCALE GENOMIC DNA]</scope>
    <source>
        <strain evidence="2 3">1311</strain>
    </source>
</reference>
<keyword evidence="1" id="KW-0732">Signal</keyword>
<evidence type="ECO:0000256" key="1">
    <source>
        <dbReference type="SAM" id="SignalP"/>
    </source>
</evidence>
<gene>
    <name evidence="2" type="ORF">IAI60_02715</name>
</gene>
<evidence type="ECO:0000313" key="3">
    <source>
        <dbReference type="Proteomes" id="UP001518990"/>
    </source>
</evidence>
<evidence type="ECO:0000313" key="2">
    <source>
        <dbReference type="EMBL" id="MBO1073518.1"/>
    </source>
</evidence>
<feature type="signal peptide" evidence="1">
    <location>
        <begin position="1"/>
        <end position="22"/>
    </location>
</feature>
<comment type="caution">
    <text evidence="2">The sequence shown here is derived from an EMBL/GenBank/DDBJ whole genome shotgun (WGS) entry which is preliminary data.</text>
</comment>
<dbReference type="RefSeq" id="WP_207445136.1">
    <property type="nucleotide sequence ID" value="NZ_CP061091.1"/>
</dbReference>
<dbReference type="Proteomes" id="UP001518990">
    <property type="component" value="Unassembled WGS sequence"/>
</dbReference>
<keyword evidence="3" id="KW-1185">Reference proteome</keyword>
<sequence>MRPVLTALVLLAAWAGAAPAQAQNRFWLVNESGLTIERAYVSPSRLSDWGHDILEGTRLTPGQQVRVSPSADDCELDVKVEYESGQEEEKMEVNACRTNRIVFTNPAGRAALPSPALVGYIPPI</sequence>
<dbReference type="EMBL" id="JACTNF010000002">
    <property type="protein sequence ID" value="MBO1073518.1"/>
    <property type="molecule type" value="Genomic_DNA"/>
</dbReference>
<evidence type="ECO:0008006" key="4">
    <source>
        <dbReference type="Google" id="ProtNLM"/>
    </source>
</evidence>
<feature type="chain" id="PRO_5045599117" description="DUF3617 family protein" evidence="1">
    <location>
        <begin position="23"/>
        <end position="124"/>
    </location>
</feature>
<proteinExistence type="predicted"/>
<name>A0ABS3KA44_9PROT</name>
<protein>
    <recommendedName>
        <fullName evidence="4">DUF3617 family protein</fullName>
    </recommendedName>
</protein>